<name>A0AAN8Y393_SOLBU</name>
<comment type="caution">
    <text evidence="9">The sequence shown here is derived from an EMBL/GenBank/DDBJ whole genome shotgun (WGS) entry which is preliminary data.</text>
</comment>
<dbReference type="AlphaFoldDB" id="A0AAN8Y393"/>
<protein>
    <recommendedName>
        <fullName evidence="8">Ycf2 N-terminal domain-containing protein</fullName>
    </recommendedName>
</protein>
<feature type="domain" description="Ycf2 N-terminal" evidence="8">
    <location>
        <begin position="1"/>
        <end position="53"/>
    </location>
</feature>
<evidence type="ECO:0000256" key="7">
    <source>
        <dbReference type="SAM" id="Phobius"/>
    </source>
</evidence>
<gene>
    <name evidence="9" type="ORF">RDI58_024778</name>
</gene>
<accession>A0AAN8Y393</accession>
<evidence type="ECO:0000256" key="4">
    <source>
        <dbReference type="ARBA" id="ARBA00022640"/>
    </source>
</evidence>
<reference evidence="9 10" key="1">
    <citation type="submission" date="2024-02" db="EMBL/GenBank/DDBJ databases">
        <title>de novo genome assembly of Solanum bulbocastanum strain 11H21.</title>
        <authorList>
            <person name="Hosaka A.J."/>
        </authorList>
    </citation>
    <scope>NUCLEOTIDE SEQUENCE [LARGE SCALE GENOMIC DNA]</scope>
    <source>
        <tissue evidence="9">Young leaves</tissue>
    </source>
</reference>
<evidence type="ECO:0000256" key="5">
    <source>
        <dbReference type="ARBA" id="ARBA00022741"/>
    </source>
</evidence>
<dbReference type="PANTHER" id="PTHR33078">
    <property type="entry name" value="PROTEIN YCF2-RELATED"/>
    <property type="match status" value="1"/>
</dbReference>
<evidence type="ECO:0000256" key="3">
    <source>
        <dbReference type="ARBA" id="ARBA00009361"/>
    </source>
</evidence>
<evidence type="ECO:0000256" key="6">
    <source>
        <dbReference type="ARBA" id="ARBA00022840"/>
    </source>
</evidence>
<dbReference type="InterPro" id="IPR056777">
    <property type="entry name" value="Ycf2_N"/>
</dbReference>
<evidence type="ECO:0000313" key="9">
    <source>
        <dbReference type="EMBL" id="KAK6778060.1"/>
    </source>
</evidence>
<organism evidence="9 10">
    <name type="scientific">Solanum bulbocastanum</name>
    <name type="common">Wild potato</name>
    <dbReference type="NCBI Taxonomy" id="147425"/>
    <lineage>
        <taxon>Eukaryota</taxon>
        <taxon>Viridiplantae</taxon>
        <taxon>Streptophyta</taxon>
        <taxon>Embryophyta</taxon>
        <taxon>Tracheophyta</taxon>
        <taxon>Spermatophyta</taxon>
        <taxon>Magnoliopsida</taxon>
        <taxon>eudicotyledons</taxon>
        <taxon>Gunneridae</taxon>
        <taxon>Pentapetalae</taxon>
        <taxon>asterids</taxon>
        <taxon>lamiids</taxon>
        <taxon>Solanales</taxon>
        <taxon>Solanaceae</taxon>
        <taxon>Solanoideae</taxon>
        <taxon>Solaneae</taxon>
        <taxon>Solanum</taxon>
    </lineage>
</organism>
<evidence type="ECO:0000313" key="10">
    <source>
        <dbReference type="Proteomes" id="UP001371456"/>
    </source>
</evidence>
<dbReference type="Proteomes" id="UP001371456">
    <property type="component" value="Unassembled WGS sequence"/>
</dbReference>
<dbReference type="GO" id="GO:0009536">
    <property type="term" value="C:plastid"/>
    <property type="evidence" value="ECO:0007669"/>
    <property type="project" value="UniProtKB-SubCell"/>
</dbReference>
<dbReference type="GO" id="GO:0005524">
    <property type="term" value="F:ATP binding"/>
    <property type="evidence" value="ECO:0007669"/>
    <property type="project" value="UniProtKB-KW"/>
</dbReference>
<keyword evidence="7" id="KW-1133">Transmembrane helix</keyword>
<keyword evidence="4" id="KW-0934">Plastid</keyword>
<evidence type="ECO:0000259" key="8">
    <source>
        <dbReference type="Pfam" id="PF05695"/>
    </source>
</evidence>
<proteinExistence type="inferred from homology"/>
<sequence>MIHRNNESPLILTHLRSSNAQEFLYSILFLLVAGYIIRIHLFFVSRAFSELQT</sequence>
<comment type="subcellular location">
    <subcellularLocation>
        <location evidence="2">Plastid</location>
    </subcellularLocation>
</comment>
<evidence type="ECO:0000256" key="2">
    <source>
        <dbReference type="ARBA" id="ARBA00004474"/>
    </source>
</evidence>
<keyword evidence="7" id="KW-0812">Transmembrane</keyword>
<evidence type="ECO:0000256" key="1">
    <source>
        <dbReference type="ARBA" id="ARBA00002329"/>
    </source>
</evidence>
<keyword evidence="10" id="KW-1185">Reference proteome</keyword>
<dbReference type="PANTHER" id="PTHR33078:SF100">
    <property type="entry name" value="PROTEIN YCF2"/>
    <property type="match status" value="1"/>
</dbReference>
<keyword evidence="5" id="KW-0547">Nucleotide-binding</keyword>
<comment type="function">
    <text evidence="1">Probable ATPase of unknown function. Its presence in a non-photosynthetic plant (Epifagus virginiana) and experiments in tobacco indicate that it has an essential function which is probably not related to photosynthesis.</text>
</comment>
<dbReference type="EMBL" id="JBANQN010000010">
    <property type="protein sequence ID" value="KAK6778060.1"/>
    <property type="molecule type" value="Genomic_DNA"/>
</dbReference>
<feature type="transmembrane region" description="Helical" evidence="7">
    <location>
        <begin position="23"/>
        <end position="44"/>
    </location>
</feature>
<keyword evidence="7" id="KW-0472">Membrane</keyword>
<dbReference type="Pfam" id="PF05695">
    <property type="entry name" value="Ycf2"/>
    <property type="match status" value="1"/>
</dbReference>
<comment type="similarity">
    <text evidence="3">Belongs to the Ycf2 family.</text>
</comment>
<keyword evidence="6" id="KW-0067">ATP-binding</keyword>